<keyword evidence="5" id="KW-0812">Transmembrane</keyword>
<evidence type="ECO:0000313" key="8">
    <source>
        <dbReference type="Proteomes" id="UP000014975"/>
    </source>
</evidence>
<dbReference type="eggNOG" id="COG0437">
    <property type="taxonomic scope" value="Bacteria"/>
</dbReference>
<dbReference type="GO" id="GO:0051539">
    <property type="term" value="F:4 iron, 4 sulfur cluster binding"/>
    <property type="evidence" value="ECO:0007669"/>
    <property type="project" value="UniProtKB-KW"/>
</dbReference>
<gene>
    <name evidence="7" type="ORF">dsat_0334</name>
</gene>
<dbReference type="Pfam" id="PF12800">
    <property type="entry name" value="Fer4_4"/>
    <property type="match status" value="1"/>
</dbReference>
<dbReference type="PANTHER" id="PTHR43177">
    <property type="entry name" value="PROTEIN NRFC"/>
    <property type="match status" value="1"/>
</dbReference>
<evidence type="ECO:0000256" key="2">
    <source>
        <dbReference type="ARBA" id="ARBA00022723"/>
    </source>
</evidence>
<evidence type="ECO:0000256" key="4">
    <source>
        <dbReference type="ARBA" id="ARBA00023014"/>
    </source>
</evidence>
<name>S7UKQ5_9BACT</name>
<sequence length="251" mass="26959">MNPAKHQLAMVIDSSKCMDCKGCVASCKVANNAPRGYSRNWIKAKAVIPRPGSGSRGHFQPGACMHCDKPLCVDACPTGATYKDKETGVVVIDRRLCIGCGNCLPACPYGARFRNPDLKVADKCDYCAERRAAGLQPACVDTCPTKARVFGDLADPDSEASRLLQANRERVVRVVRADSDTEPNMFYLADTAPLDWPVRAEIRSPMRALTGWALPGLSGLVGLAGLGVAAMAARRFLVERDAHGGHGTKKE</sequence>
<comment type="caution">
    <text evidence="7">The sequence shown here is derived from an EMBL/GenBank/DDBJ whole genome shotgun (WGS) entry which is preliminary data.</text>
</comment>
<protein>
    <submittedName>
        <fullName evidence="7">4Fe-4S ferredoxin, iron-sulpur binding domain-containing protein</fullName>
    </submittedName>
</protein>
<keyword evidence="3" id="KW-0408">Iron</keyword>
<organism evidence="7 8">
    <name type="scientific">Alkalidesulfovibrio alkalitolerans DSM 16529</name>
    <dbReference type="NCBI Taxonomy" id="1121439"/>
    <lineage>
        <taxon>Bacteria</taxon>
        <taxon>Pseudomonadati</taxon>
        <taxon>Thermodesulfobacteriota</taxon>
        <taxon>Desulfovibrionia</taxon>
        <taxon>Desulfovibrionales</taxon>
        <taxon>Desulfovibrionaceae</taxon>
        <taxon>Alkalidesulfovibrio</taxon>
    </lineage>
</organism>
<dbReference type="PATRIC" id="fig|1121439.3.peg.1683"/>
<dbReference type="PANTHER" id="PTHR43177:SF3">
    <property type="entry name" value="PROTEIN NRFC HOMOLOG"/>
    <property type="match status" value="1"/>
</dbReference>
<dbReference type="SUPFAM" id="SSF54862">
    <property type="entry name" value="4Fe-4S ferredoxins"/>
    <property type="match status" value="1"/>
</dbReference>
<feature type="transmembrane region" description="Helical" evidence="5">
    <location>
        <begin position="212"/>
        <end position="233"/>
    </location>
</feature>
<dbReference type="AlphaFoldDB" id="S7UKQ5"/>
<keyword evidence="4" id="KW-0411">Iron-sulfur</keyword>
<keyword evidence="5" id="KW-1133">Transmembrane helix</keyword>
<keyword evidence="8" id="KW-1185">Reference proteome</keyword>
<dbReference type="CDD" id="cd10551">
    <property type="entry name" value="PsrB"/>
    <property type="match status" value="1"/>
</dbReference>
<dbReference type="Pfam" id="PF13247">
    <property type="entry name" value="Fer4_11"/>
    <property type="match status" value="1"/>
</dbReference>
<evidence type="ECO:0000256" key="1">
    <source>
        <dbReference type="ARBA" id="ARBA00022485"/>
    </source>
</evidence>
<proteinExistence type="predicted"/>
<dbReference type="GO" id="GO:0046872">
    <property type="term" value="F:metal ion binding"/>
    <property type="evidence" value="ECO:0007669"/>
    <property type="project" value="UniProtKB-KW"/>
</dbReference>
<evidence type="ECO:0000259" key="6">
    <source>
        <dbReference type="PROSITE" id="PS51379"/>
    </source>
</evidence>
<feature type="domain" description="4Fe-4S ferredoxin-type" evidence="6">
    <location>
        <begin position="88"/>
        <end position="117"/>
    </location>
</feature>
<feature type="domain" description="4Fe-4S ferredoxin-type" evidence="6">
    <location>
        <begin position="55"/>
        <end position="86"/>
    </location>
</feature>
<feature type="domain" description="4Fe-4S ferredoxin-type" evidence="6">
    <location>
        <begin position="8"/>
        <end position="37"/>
    </location>
</feature>
<dbReference type="Proteomes" id="UP000014975">
    <property type="component" value="Unassembled WGS sequence"/>
</dbReference>
<dbReference type="PROSITE" id="PS00198">
    <property type="entry name" value="4FE4S_FER_1"/>
    <property type="match status" value="1"/>
</dbReference>
<evidence type="ECO:0000256" key="5">
    <source>
        <dbReference type="SAM" id="Phobius"/>
    </source>
</evidence>
<dbReference type="InterPro" id="IPR017896">
    <property type="entry name" value="4Fe4S_Fe-S-bd"/>
</dbReference>
<reference evidence="7 8" key="1">
    <citation type="journal article" date="2013" name="Genome Announc.">
        <title>Draft genome sequences for three mercury-methylating, sulfate-reducing bacteria.</title>
        <authorList>
            <person name="Brown S.D."/>
            <person name="Hurt R.A.Jr."/>
            <person name="Gilmour C.C."/>
            <person name="Elias D.A."/>
        </authorList>
    </citation>
    <scope>NUCLEOTIDE SEQUENCE [LARGE SCALE GENOMIC DNA]</scope>
    <source>
        <strain evidence="7 8">DSM 16529</strain>
    </source>
</reference>
<dbReference type="EMBL" id="ATHI01000026">
    <property type="protein sequence ID" value="EPR32893.1"/>
    <property type="molecule type" value="Genomic_DNA"/>
</dbReference>
<dbReference type="PROSITE" id="PS51379">
    <property type="entry name" value="4FE4S_FER_2"/>
    <property type="match status" value="3"/>
</dbReference>
<dbReference type="InterPro" id="IPR017900">
    <property type="entry name" value="4Fe4S_Fe_S_CS"/>
</dbReference>
<keyword evidence="5" id="KW-0472">Membrane</keyword>
<evidence type="ECO:0000313" key="7">
    <source>
        <dbReference type="EMBL" id="EPR32893.1"/>
    </source>
</evidence>
<dbReference type="OrthoDB" id="9789030at2"/>
<dbReference type="STRING" id="1121439.dsat_0334"/>
<accession>S7UKQ5</accession>
<evidence type="ECO:0000256" key="3">
    <source>
        <dbReference type="ARBA" id="ARBA00023004"/>
    </source>
</evidence>
<dbReference type="Gene3D" id="3.30.70.20">
    <property type="match status" value="2"/>
</dbReference>
<keyword evidence="1" id="KW-0004">4Fe-4S</keyword>
<keyword evidence="2" id="KW-0479">Metal-binding</keyword>
<dbReference type="InterPro" id="IPR050954">
    <property type="entry name" value="ET_IronSulfur_Cluster-Binding"/>
</dbReference>
<dbReference type="RefSeq" id="WP_020887028.1">
    <property type="nucleotide sequence ID" value="NZ_ATHI01000026.1"/>
</dbReference>